<sequence length="146" mass="16138">MTIQRMDNVGIVVGDLDAAIAFFTALGMELEGRMPIEGRWAEKVVGLDDMRSEIAMMRIPNAQGRLELATYHTPKAITPEPEVTPANTLGLHRVMFAVDDIEDTLARLRPHGAELVGEVTRYEDSYLLCYLRGPSGIILALAEQLN</sequence>
<dbReference type="Pfam" id="PF00903">
    <property type="entry name" value="Glyoxalase"/>
    <property type="match status" value="1"/>
</dbReference>
<evidence type="ECO:0000313" key="3">
    <source>
        <dbReference type="EMBL" id="MBS2963181.1"/>
    </source>
</evidence>
<dbReference type="PANTHER" id="PTHR43048:SF5">
    <property type="entry name" value="BLR5325 PROTEIN"/>
    <property type="match status" value="1"/>
</dbReference>
<dbReference type="SUPFAM" id="SSF54593">
    <property type="entry name" value="Glyoxalase/Bleomycin resistance protein/Dihydroxybiphenyl dioxygenase"/>
    <property type="match status" value="1"/>
</dbReference>
<dbReference type="PROSITE" id="PS51819">
    <property type="entry name" value="VOC"/>
    <property type="match status" value="1"/>
</dbReference>
<gene>
    <name evidence="3" type="ORF">KGA66_09000</name>
</gene>
<proteinExistence type="predicted"/>
<evidence type="ECO:0000259" key="2">
    <source>
        <dbReference type="PROSITE" id="PS51819"/>
    </source>
</evidence>
<dbReference type="GO" id="GO:0004493">
    <property type="term" value="F:methylmalonyl-CoA epimerase activity"/>
    <property type="evidence" value="ECO:0007669"/>
    <property type="project" value="TreeGrafter"/>
</dbReference>
<dbReference type="CDD" id="cd08353">
    <property type="entry name" value="VOC_like"/>
    <property type="match status" value="1"/>
</dbReference>
<dbReference type="EMBL" id="JAGSXH010000022">
    <property type="protein sequence ID" value="MBS2963181.1"/>
    <property type="molecule type" value="Genomic_DNA"/>
</dbReference>
<dbReference type="AlphaFoldDB" id="A0A8J7WIZ7"/>
<dbReference type="GO" id="GO:0046491">
    <property type="term" value="P:L-methylmalonyl-CoA metabolic process"/>
    <property type="evidence" value="ECO:0007669"/>
    <property type="project" value="TreeGrafter"/>
</dbReference>
<dbReference type="Proteomes" id="UP000677913">
    <property type="component" value="Unassembled WGS sequence"/>
</dbReference>
<comment type="caution">
    <text evidence="3">The sequence shown here is derived from an EMBL/GenBank/DDBJ whole genome shotgun (WGS) entry which is preliminary data.</text>
</comment>
<dbReference type="InterPro" id="IPR037523">
    <property type="entry name" value="VOC_core"/>
</dbReference>
<reference evidence="3" key="1">
    <citation type="submission" date="2021-04" db="EMBL/GenBank/DDBJ databases">
        <title>Genome based classification of Actinospica acidithermotolerans sp. nov., an actinobacterium isolated from an Indonesian hot spring.</title>
        <authorList>
            <person name="Kusuma A.B."/>
            <person name="Putra K.E."/>
            <person name="Nafisah S."/>
            <person name="Loh J."/>
            <person name="Nouioui I."/>
            <person name="Goodfellow M."/>
        </authorList>
    </citation>
    <scope>NUCLEOTIDE SEQUENCE</scope>
    <source>
        <strain evidence="3">DSM 45618</strain>
    </source>
</reference>
<feature type="domain" description="VOC" evidence="2">
    <location>
        <begin position="5"/>
        <end position="144"/>
    </location>
</feature>
<name>A0A8J7WIZ7_9ACTN</name>
<dbReference type="InterPro" id="IPR029068">
    <property type="entry name" value="Glyas_Bleomycin-R_OHBP_Dase"/>
</dbReference>
<dbReference type="InterPro" id="IPR051785">
    <property type="entry name" value="MMCE/EMCE_epimerase"/>
</dbReference>
<dbReference type="InterPro" id="IPR004360">
    <property type="entry name" value="Glyas_Fos-R_dOase_dom"/>
</dbReference>
<keyword evidence="1" id="KW-0479">Metal-binding</keyword>
<keyword evidence="4" id="KW-1185">Reference proteome</keyword>
<evidence type="ECO:0000313" key="4">
    <source>
        <dbReference type="Proteomes" id="UP000677913"/>
    </source>
</evidence>
<dbReference type="GO" id="GO:0046872">
    <property type="term" value="F:metal ion binding"/>
    <property type="evidence" value="ECO:0007669"/>
    <property type="project" value="UniProtKB-KW"/>
</dbReference>
<organism evidence="3 4">
    <name type="scientific">Actinocrinis puniceicyclus</name>
    <dbReference type="NCBI Taxonomy" id="977794"/>
    <lineage>
        <taxon>Bacteria</taxon>
        <taxon>Bacillati</taxon>
        <taxon>Actinomycetota</taxon>
        <taxon>Actinomycetes</taxon>
        <taxon>Catenulisporales</taxon>
        <taxon>Actinospicaceae</taxon>
        <taxon>Actinocrinis</taxon>
    </lineage>
</organism>
<protein>
    <submittedName>
        <fullName evidence="3">VOC family protein</fullName>
    </submittedName>
</protein>
<dbReference type="RefSeq" id="WP_211466634.1">
    <property type="nucleotide sequence ID" value="NZ_JAGSXH010000022.1"/>
</dbReference>
<evidence type="ECO:0000256" key="1">
    <source>
        <dbReference type="ARBA" id="ARBA00022723"/>
    </source>
</evidence>
<accession>A0A8J7WIZ7</accession>
<dbReference type="Gene3D" id="3.10.180.10">
    <property type="entry name" value="2,3-Dihydroxybiphenyl 1,2-Dioxygenase, domain 1"/>
    <property type="match status" value="1"/>
</dbReference>
<dbReference type="PANTHER" id="PTHR43048">
    <property type="entry name" value="METHYLMALONYL-COA EPIMERASE"/>
    <property type="match status" value="1"/>
</dbReference>